<keyword evidence="3 7" id="KW-0507">mRNA processing</keyword>
<evidence type="ECO:0000256" key="5">
    <source>
        <dbReference type="ARBA" id="ARBA00023187"/>
    </source>
</evidence>
<keyword evidence="5 7" id="KW-0508">mRNA splicing</keyword>
<dbReference type="RefSeq" id="XP_016606352.1">
    <property type="nucleotide sequence ID" value="XM_016754908.1"/>
</dbReference>
<dbReference type="Proteomes" id="UP000053201">
    <property type="component" value="Unassembled WGS sequence"/>
</dbReference>
<sequence>MATSQTQKLSREDFKRQKVIEEQRKAGTLPAEVDPETGRDINPHIPHYISQAPWYLDINHPTLKHQRYQPKQEGSINDWYSRGARQGPAATKYRKGACENCGAITHKTKDCVERPRRTGAKWSGRDIHADEVIQEVSLGFEAKRDRWNGYDAEEHIRLAEEWELVEEERRKLREQQVKEKERLEAEGNVPEQPKVEATVANDKAADSSTKAGLAAAGDSDDSDEDEDKYADRADMPGQKLDTKTRTTVRNLRIREDTAKYLLNLDVNSAYYDPKTRSMRDNPLKDKDPSELTYAGDNFLRWTGDAPKLGHLQAFAWEAEGRGKNVHMQANPTQAALLYKQYQEKKGTVSETLKSSILDRYGGAEHLAAPPKELLLAQTEQYVEYSQTGRVIKGQERAAVKSKYEEDYHPLNHTSVWGSWWKDGQWGYACCHNMTRNAYCTGQAGIEAAEASSKLITAEEPVQEKQPQSLLEQYVLRAAKEGGPTERTQTIKPRSERLGEGEIKLDPKKLKQAVAEERKRKILEEEEDDRKSKGKKNKYGSSKGGMDVTEEELEAYRLSRTMGEDPMANYVDKEED</sequence>
<dbReference type="GeneID" id="27689993"/>
<dbReference type="OrthoDB" id="249612at2759"/>
<dbReference type="GO" id="GO:0000398">
    <property type="term" value="P:mRNA splicing, via spliceosome"/>
    <property type="evidence" value="ECO:0007669"/>
    <property type="project" value="UniProtKB-UniRule"/>
</dbReference>
<name>A0A0L0HAU4_SPIPD</name>
<dbReference type="Pfam" id="PF11708">
    <property type="entry name" value="Slu7"/>
    <property type="match status" value="1"/>
</dbReference>
<evidence type="ECO:0000259" key="9">
    <source>
        <dbReference type="Pfam" id="PF11708"/>
    </source>
</evidence>
<evidence type="ECO:0000256" key="3">
    <source>
        <dbReference type="ARBA" id="ARBA00022664"/>
    </source>
</evidence>
<proteinExistence type="inferred from homology"/>
<feature type="compositionally biased region" description="Basic and acidic residues" evidence="8">
    <location>
        <begin position="229"/>
        <end position="239"/>
    </location>
</feature>
<dbReference type="AlphaFoldDB" id="A0A0L0HAU4"/>
<comment type="subcellular location">
    <subcellularLocation>
        <location evidence="1 7">Nucleus</location>
    </subcellularLocation>
</comment>
<dbReference type="GO" id="GO:0030628">
    <property type="term" value="F:pre-mRNA 3'-splice site binding"/>
    <property type="evidence" value="ECO:0007669"/>
    <property type="project" value="UniProtKB-UniRule"/>
</dbReference>
<comment type="subunit">
    <text evidence="7">Associated with the spliceosome.</text>
</comment>
<dbReference type="OMA" id="KYAWESQ"/>
<keyword evidence="6 7" id="KW-0539">Nucleus</keyword>
<comment type="similarity">
    <text evidence="2 7">Belongs to the SLU7 family.</text>
</comment>
<evidence type="ECO:0000313" key="11">
    <source>
        <dbReference type="Proteomes" id="UP000053201"/>
    </source>
</evidence>
<dbReference type="GO" id="GO:0005681">
    <property type="term" value="C:spliceosomal complex"/>
    <property type="evidence" value="ECO:0007669"/>
    <property type="project" value="UniProtKB-UniRule"/>
</dbReference>
<evidence type="ECO:0000256" key="4">
    <source>
        <dbReference type="ARBA" id="ARBA00022728"/>
    </source>
</evidence>
<organism evidence="10 11">
    <name type="scientific">Spizellomyces punctatus (strain DAOM BR117)</name>
    <dbReference type="NCBI Taxonomy" id="645134"/>
    <lineage>
        <taxon>Eukaryota</taxon>
        <taxon>Fungi</taxon>
        <taxon>Fungi incertae sedis</taxon>
        <taxon>Chytridiomycota</taxon>
        <taxon>Chytridiomycota incertae sedis</taxon>
        <taxon>Chytridiomycetes</taxon>
        <taxon>Spizellomycetales</taxon>
        <taxon>Spizellomycetaceae</taxon>
        <taxon>Spizellomyces</taxon>
    </lineage>
</organism>
<feature type="compositionally biased region" description="Basic and acidic residues" evidence="8">
    <location>
        <begin position="9"/>
        <end position="25"/>
    </location>
</feature>
<feature type="region of interest" description="Disordered" evidence="8">
    <location>
        <begin position="1"/>
        <end position="40"/>
    </location>
</feature>
<dbReference type="VEuPathDB" id="FungiDB:SPPG_06705"/>
<evidence type="ECO:0000256" key="2">
    <source>
        <dbReference type="ARBA" id="ARBA00007203"/>
    </source>
</evidence>
<dbReference type="STRING" id="645134.A0A0L0HAU4"/>
<dbReference type="eggNOG" id="KOG2560">
    <property type="taxonomic scope" value="Eukaryota"/>
</dbReference>
<gene>
    <name evidence="10" type="ORF">SPPG_06705</name>
</gene>
<comment type="function">
    <text evidence="7">Involved in pre-mRNA splicing.</text>
</comment>
<dbReference type="InterPro" id="IPR021715">
    <property type="entry name" value="Slu7_dom"/>
</dbReference>
<protein>
    <recommendedName>
        <fullName evidence="7">Pre-mRNA-splicing factor SLU7</fullName>
    </recommendedName>
</protein>
<keyword evidence="11" id="KW-1185">Reference proteome</keyword>
<dbReference type="EMBL" id="KQ257461">
    <property type="protein sequence ID" value="KNC98312.1"/>
    <property type="molecule type" value="Genomic_DNA"/>
</dbReference>
<feature type="region of interest" description="Disordered" evidence="8">
    <location>
        <begin position="178"/>
        <end position="239"/>
    </location>
</feature>
<evidence type="ECO:0000256" key="1">
    <source>
        <dbReference type="ARBA" id="ARBA00004123"/>
    </source>
</evidence>
<keyword evidence="4 7" id="KW-0747">Spliceosome</keyword>
<dbReference type="PANTHER" id="PTHR12942:SF2">
    <property type="entry name" value="PRE-MRNA-SPLICING FACTOR SLU7"/>
    <property type="match status" value="1"/>
</dbReference>
<evidence type="ECO:0000313" key="10">
    <source>
        <dbReference type="EMBL" id="KNC98312.1"/>
    </source>
</evidence>
<evidence type="ECO:0000256" key="8">
    <source>
        <dbReference type="SAM" id="MobiDB-lite"/>
    </source>
</evidence>
<dbReference type="InterPro" id="IPR039974">
    <property type="entry name" value="Splicing_factor_SLU7"/>
</dbReference>
<feature type="region of interest" description="Disordered" evidence="8">
    <location>
        <begin position="479"/>
        <end position="575"/>
    </location>
</feature>
<reference evidence="10 11" key="1">
    <citation type="submission" date="2009-08" db="EMBL/GenBank/DDBJ databases">
        <title>The Genome Sequence of Spizellomyces punctatus strain DAOM BR117.</title>
        <authorList>
            <consortium name="The Broad Institute Genome Sequencing Platform"/>
            <person name="Russ C."/>
            <person name="Cuomo C."/>
            <person name="Shea T."/>
            <person name="Young S.K."/>
            <person name="Zeng Q."/>
            <person name="Koehrsen M."/>
            <person name="Haas B."/>
            <person name="Borodovsky M."/>
            <person name="Guigo R."/>
            <person name="Alvarado L."/>
            <person name="Berlin A."/>
            <person name="Bochicchio J."/>
            <person name="Borenstein D."/>
            <person name="Chapman S."/>
            <person name="Chen Z."/>
            <person name="Engels R."/>
            <person name="Freedman E."/>
            <person name="Gellesch M."/>
            <person name="Goldberg J."/>
            <person name="Griggs A."/>
            <person name="Gujja S."/>
            <person name="Heiman D."/>
            <person name="Hepburn T."/>
            <person name="Howarth C."/>
            <person name="Jen D."/>
            <person name="Larson L."/>
            <person name="Lewis B."/>
            <person name="Mehta T."/>
            <person name="Park D."/>
            <person name="Pearson M."/>
            <person name="Roberts A."/>
            <person name="Saif S."/>
            <person name="Shenoy N."/>
            <person name="Sisk P."/>
            <person name="Stolte C."/>
            <person name="Sykes S."/>
            <person name="Thomson T."/>
            <person name="Walk T."/>
            <person name="White J."/>
            <person name="Yandava C."/>
            <person name="Burger G."/>
            <person name="Gray M.W."/>
            <person name="Holland P.W.H."/>
            <person name="King N."/>
            <person name="Lang F.B.F."/>
            <person name="Roger A.J."/>
            <person name="Ruiz-Trillo I."/>
            <person name="Lander E."/>
            <person name="Nusbaum C."/>
        </authorList>
    </citation>
    <scope>NUCLEOTIDE SEQUENCE [LARGE SCALE GENOMIC DNA]</scope>
    <source>
        <strain evidence="10 11">DAOM BR117</strain>
    </source>
</reference>
<dbReference type="InParanoid" id="A0A0L0HAU4"/>
<dbReference type="FunCoup" id="A0A0L0HAU4">
    <property type="interactions" value="653"/>
</dbReference>
<accession>A0A0L0HAU4</accession>
<evidence type="ECO:0000256" key="6">
    <source>
        <dbReference type="ARBA" id="ARBA00023242"/>
    </source>
</evidence>
<feature type="compositionally biased region" description="Acidic residues" evidence="8">
    <location>
        <begin position="218"/>
        <end position="228"/>
    </location>
</feature>
<dbReference type="PANTHER" id="PTHR12942">
    <property type="entry name" value="STEP II SPLICING FACTOR SLU7"/>
    <property type="match status" value="1"/>
</dbReference>
<feature type="domain" description="Pre-mRNA-splicing factor SLU7" evidence="9">
    <location>
        <begin position="138"/>
        <end position="418"/>
    </location>
</feature>
<feature type="compositionally biased region" description="Basic and acidic residues" evidence="8">
    <location>
        <begin position="492"/>
        <end position="522"/>
    </location>
</feature>
<evidence type="ECO:0000256" key="7">
    <source>
        <dbReference type="RuleBase" id="RU367071"/>
    </source>
</evidence>